<dbReference type="GO" id="GO:0004523">
    <property type="term" value="F:RNA-DNA hybrid ribonuclease activity"/>
    <property type="evidence" value="ECO:0007669"/>
    <property type="project" value="InterPro"/>
</dbReference>
<dbReference type="Proteomes" id="UP001221757">
    <property type="component" value="Unassembled WGS sequence"/>
</dbReference>
<dbReference type="InterPro" id="IPR036397">
    <property type="entry name" value="RNaseH_sf"/>
</dbReference>
<accession>A0AAD7G4A2</accession>
<dbReference type="GO" id="GO:0003676">
    <property type="term" value="F:nucleic acid binding"/>
    <property type="evidence" value="ECO:0007669"/>
    <property type="project" value="InterPro"/>
</dbReference>
<proteinExistence type="predicted"/>
<dbReference type="AlphaFoldDB" id="A0AAD7G4A2"/>
<dbReference type="PROSITE" id="PS50879">
    <property type="entry name" value="RNASE_H_1"/>
    <property type="match status" value="1"/>
</dbReference>
<feature type="domain" description="RNase H type-1" evidence="2">
    <location>
        <begin position="1"/>
        <end position="33"/>
    </location>
</feature>
<comment type="caution">
    <text evidence="3">The sequence shown here is derived from an EMBL/GenBank/DDBJ whole genome shotgun (WGS) entry which is preliminary data.</text>
</comment>
<reference evidence="3" key="1">
    <citation type="submission" date="2023-03" db="EMBL/GenBank/DDBJ databases">
        <title>Massive genome expansion in bonnet fungi (Mycena s.s.) driven by repeated elements and novel gene families across ecological guilds.</title>
        <authorList>
            <consortium name="Lawrence Berkeley National Laboratory"/>
            <person name="Harder C.B."/>
            <person name="Miyauchi S."/>
            <person name="Viragh M."/>
            <person name="Kuo A."/>
            <person name="Thoen E."/>
            <person name="Andreopoulos B."/>
            <person name="Lu D."/>
            <person name="Skrede I."/>
            <person name="Drula E."/>
            <person name="Henrissat B."/>
            <person name="Morin E."/>
            <person name="Kohler A."/>
            <person name="Barry K."/>
            <person name="LaButti K."/>
            <person name="Morin E."/>
            <person name="Salamov A."/>
            <person name="Lipzen A."/>
            <person name="Mereny Z."/>
            <person name="Hegedus B."/>
            <person name="Baldrian P."/>
            <person name="Stursova M."/>
            <person name="Weitz H."/>
            <person name="Taylor A."/>
            <person name="Grigoriev I.V."/>
            <person name="Nagy L.G."/>
            <person name="Martin F."/>
            <person name="Kauserud H."/>
        </authorList>
    </citation>
    <scope>NUCLEOTIDE SEQUENCE</scope>
    <source>
        <strain evidence="3">CBHHK067</strain>
    </source>
</reference>
<evidence type="ECO:0000256" key="1">
    <source>
        <dbReference type="SAM" id="MobiDB-lite"/>
    </source>
</evidence>
<protein>
    <recommendedName>
        <fullName evidence="2">RNase H type-1 domain-containing protein</fullName>
    </recommendedName>
</protein>
<organism evidence="3 4">
    <name type="scientific">Mycena rosella</name>
    <name type="common">Pink bonnet</name>
    <name type="synonym">Agaricus rosellus</name>
    <dbReference type="NCBI Taxonomy" id="1033263"/>
    <lineage>
        <taxon>Eukaryota</taxon>
        <taxon>Fungi</taxon>
        <taxon>Dikarya</taxon>
        <taxon>Basidiomycota</taxon>
        <taxon>Agaricomycotina</taxon>
        <taxon>Agaricomycetes</taxon>
        <taxon>Agaricomycetidae</taxon>
        <taxon>Agaricales</taxon>
        <taxon>Marasmiineae</taxon>
        <taxon>Mycenaceae</taxon>
        <taxon>Mycena</taxon>
    </lineage>
</organism>
<gene>
    <name evidence="3" type="ORF">B0H17DRAFT_1211197</name>
</gene>
<feature type="region of interest" description="Disordered" evidence="1">
    <location>
        <begin position="88"/>
        <end position="111"/>
    </location>
</feature>
<evidence type="ECO:0000313" key="3">
    <source>
        <dbReference type="EMBL" id="KAJ7664745.1"/>
    </source>
</evidence>
<name>A0AAD7G4A2_MYCRO</name>
<keyword evidence="4" id="KW-1185">Reference proteome</keyword>
<evidence type="ECO:0000313" key="4">
    <source>
        <dbReference type="Proteomes" id="UP001221757"/>
    </source>
</evidence>
<dbReference type="Gene3D" id="3.30.420.10">
    <property type="entry name" value="Ribonuclease H-like superfamily/Ribonuclease H"/>
    <property type="match status" value="1"/>
</dbReference>
<dbReference type="SUPFAM" id="SSF53098">
    <property type="entry name" value="Ribonuclease H-like"/>
    <property type="match status" value="1"/>
</dbReference>
<evidence type="ECO:0000259" key="2">
    <source>
        <dbReference type="PROSITE" id="PS50879"/>
    </source>
</evidence>
<dbReference type="EMBL" id="JARKIE010000221">
    <property type="protein sequence ID" value="KAJ7664745.1"/>
    <property type="molecule type" value="Genomic_DNA"/>
</dbReference>
<sequence length="170" mass="18405">MCPALQLRIHWVLAHVGINSNEAVDALAKEAAQGSSSPLHSRICALDTPLPLSKATAIADGTRAFCQRWLVKWSKSPRFARLVEYDTSGSMHTSTGSTSLPPPTVSTAASRSPSPHFLLQCPTLRLHRLCLVQRLGTARLTLQLPLSAKSEAGPVLAFVRDTGRLPRYSL</sequence>
<dbReference type="InterPro" id="IPR002156">
    <property type="entry name" value="RNaseH_domain"/>
</dbReference>
<dbReference type="InterPro" id="IPR012337">
    <property type="entry name" value="RNaseH-like_sf"/>
</dbReference>
<feature type="compositionally biased region" description="Low complexity" evidence="1">
    <location>
        <begin position="88"/>
        <end position="110"/>
    </location>
</feature>